<evidence type="ECO:0000313" key="3">
    <source>
        <dbReference type="Proteomes" id="UP000240663"/>
    </source>
</evidence>
<reference evidence="2 3" key="1">
    <citation type="submission" date="2017-09" db="EMBL/GenBank/DDBJ databases">
        <title>Complete genome sequence of bacteriophage (DU_PP_V) infecting Pectobacterium spp.</title>
        <authorList>
            <person name="Park T.-H."/>
        </authorList>
    </citation>
    <scope>NUCLEOTIDE SEQUENCE [LARGE SCALE GENOMIC DNA]</scope>
</reference>
<dbReference type="SUPFAM" id="SSF56300">
    <property type="entry name" value="Metallo-dependent phosphatases"/>
    <property type="match status" value="1"/>
</dbReference>
<gene>
    <name evidence="2" type="ORF">P13BB106kb_p101</name>
</gene>
<dbReference type="InterPro" id="IPR004843">
    <property type="entry name" value="Calcineurin-like_PHP"/>
</dbReference>
<sequence length="329" mass="37284">MRILFTADHHIKLKSKQVPKDWQKNRFDMLANNLVDIFDSNSCDLHIIGGDLLDVAHPSMEELELMFSFLAKLKHKGIIYTGNHEALNKNVSCMYYLADAIQEVTKGNWTVITEPYRSPEFDIVDFVELHKKEWKDAHSNLCFTHVRGCIPPHVEPEIDLKRFVDAGYSLVVAGDLHSYQNSQSIEDIPLVYPGSPMTTSFHRSRTTNTNGALLIDTDTLSTEWVDLSELPQLIRLTVSNKEEMIKTDYDHTIYEVSGDVLDLKALARVDSEIFDKKINNTVTSEAKLNLEGLSIAEEAALYLSEIQNLASDKISRVVGRIQKYVQGSI</sequence>
<dbReference type="Proteomes" id="UP000240663">
    <property type="component" value="Segment"/>
</dbReference>
<keyword evidence="2" id="KW-0540">Nuclease</keyword>
<dbReference type="PANTHER" id="PTHR30337:SF0">
    <property type="entry name" value="NUCLEASE SBCCD SUBUNIT D"/>
    <property type="match status" value="1"/>
</dbReference>
<feature type="domain" description="Calcineurin-like phosphoesterase" evidence="1">
    <location>
        <begin position="1"/>
        <end position="178"/>
    </location>
</feature>
<protein>
    <submittedName>
        <fullName evidence="2">Putative recombination endonuclease subunit D12</fullName>
    </submittedName>
</protein>
<accession>A0A2D2W713</accession>
<evidence type="ECO:0000313" key="2">
    <source>
        <dbReference type="EMBL" id="ATS94085.1"/>
    </source>
</evidence>
<dbReference type="InterPro" id="IPR050535">
    <property type="entry name" value="DNA_Repair-Maintenance_Comp"/>
</dbReference>
<evidence type="ECO:0000259" key="1">
    <source>
        <dbReference type="Pfam" id="PF00149"/>
    </source>
</evidence>
<dbReference type="Gene3D" id="3.60.21.10">
    <property type="match status" value="1"/>
</dbReference>
<name>A0A2D2W713_9CAUD</name>
<dbReference type="GO" id="GO:0004519">
    <property type="term" value="F:endonuclease activity"/>
    <property type="evidence" value="ECO:0007669"/>
    <property type="project" value="UniProtKB-KW"/>
</dbReference>
<proteinExistence type="predicted"/>
<dbReference type="InterPro" id="IPR029052">
    <property type="entry name" value="Metallo-depent_PP-like"/>
</dbReference>
<dbReference type="PANTHER" id="PTHR30337">
    <property type="entry name" value="COMPONENT OF ATP-DEPENDENT DSDNA EXONUCLEASE"/>
    <property type="match status" value="1"/>
</dbReference>
<dbReference type="Pfam" id="PF00149">
    <property type="entry name" value="Metallophos"/>
    <property type="match status" value="1"/>
</dbReference>
<keyword evidence="2" id="KW-0378">Hydrolase</keyword>
<organism evidence="2 3">
    <name type="scientific">Pectobacterium phage DU_PP_V</name>
    <dbReference type="NCBI Taxonomy" id="2041492"/>
    <lineage>
        <taxon>Viruses</taxon>
        <taxon>Duplodnaviria</taxon>
        <taxon>Heunggongvirae</taxon>
        <taxon>Uroviricota</taxon>
        <taxon>Caudoviricetes</taxon>
        <taxon>Demerecviridae</taxon>
        <taxon>Mccorquodalevirinae</taxon>
        <taxon>Hongcheonvirus</taxon>
        <taxon>Hongcheonvirus DUPPV</taxon>
    </lineage>
</organism>
<dbReference type="EMBL" id="MF979564">
    <property type="protein sequence ID" value="ATS94085.1"/>
    <property type="molecule type" value="Genomic_DNA"/>
</dbReference>
<keyword evidence="3" id="KW-1185">Reference proteome</keyword>
<keyword evidence="2" id="KW-0255">Endonuclease</keyword>
<dbReference type="GO" id="GO:0016787">
    <property type="term" value="F:hydrolase activity"/>
    <property type="evidence" value="ECO:0007669"/>
    <property type="project" value="InterPro"/>
</dbReference>